<organism evidence="1 2">
    <name type="scientific">Bradyrhizobium canariense</name>
    <dbReference type="NCBI Taxonomy" id="255045"/>
    <lineage>
        <taxon>Bacteria</taxon>
        <taxon>Pseudomonadati</taxon>
        <taxon>Pseudomonadota</taxon>
        <taxon>Alphaproteobacteria</taxon>
        <taxon>Hyphomicrobiales</taxon>
        <taxon>Nitrobacteraceae</taxon>
        <taxon>Bradyrhizobium</taxon>
    </lineage>
</organism>
<proteinExistence type="predicted"/>
<gene>
    <name evidence="1" type="ORF">SAMN05444158_4684</name>
</gene>
<evidence type="ECO:0000313" key="1">
    <source>
        <dbReference type="EMBL" id="SDT17722.1"/>
    </source>
</evidence>
<protein>
    <submittedName>
        <fullName evidence="1">Uncharacterized protein</fullName>
    </submittedName>
</protein>
<dbReference type="Proteomes" id="UP000243904">
    <property type="component" value="Chromosome I"/>
</dbReference>
<name>A0A1H1Y8I2_9BRAD</name>
<dbReference type="AlphaFoldDB" id="A0A1H1Y8I2"/>
<reference evidence="2" key="1">
    <citation type="submission" date="2016-10" db="EMBL/GenBank/DDBJ databases">
        <authorList>
            <person name="Varghese N."/>
            <person name="Submissions S."/>
        </authorList>
    </citation>
    <scope>NUCLEOTIDE SEQUENCE [LARGE SCALE GENOMIC DNA]</scope>
    <source>
        <strain evidence="2">GAS369</strain>
    </source>
</reference>
<keyword evidence="2" id="KW-1185">Reference proteome</keyword>
<evidence type="ECO:0000313" key="2">
    <source>
        <dbReference type="Proteomes" id="UP000243904"/>
    </source>
</evidence>
<sequence length="65" mass="7882">MKGFLCFVYPLGHMFEWRIMQRRLRRYWRPWKGVLGYSSCLPIDFAVDEVKHLHCGIEVIKLLLK</sequence>
<accession>A0A1H1Y8I2</accession>
<dbReference type="EMBL" id="LT629750">
    <property type="protein sequence ID" value="SDT17722.1"/>
    <property type="molecule type" value="Genomic_DNA"/>
</dbReference>